<evidence type="ECO:0000313" key="2">
    <source>
        <dbReference type="EMBL" id="EPC56535.1"/>
    </source>
</evidence>
<reference evidence="2 3" key="1">
    <citation type="journal article" date="2013" name="PLoS ONE">
        <title>Lactobacillus paracasei comparative genomics: towards species pan-genome definition and exploitation of diversity.</title>
        <authorList>
            <person name="Smokvina T."/>
            <person name="Wels M."/>
            <person name="Polka J."/>
            <person name="Chervaux C."/>
            <person name="Brisse S."/>
            <person name="Boekhorst J."/>
            <person name="van Hylckama Vlieg J.E."/>
            <person name="Siezen R.J."/>
        </authorList>
    </citation>
    <scope>NUCLEOTIDE SEQUENCE [LARGE SCALE GENOMIC DNA]</scope>
    <source>
        <strain evidence="2 3">Lpp123</strain>
    </source>
</reference>
<evidence type="ECO:0000259" key="1">
    <source>
        <dbReference type="Pfam" id="PF13538"/>
    </source>
</evidence>
<keyword evidence="2" id="KW-0547">Nucleotide-binding</keyword>
<dbReference type="GO" id="GO:0004386">
    <property type="term" value="F:helicase activity"/>
    <property type="evidence" value="ECO:0007669"/>
    <property type="project" value="UniProtKB-KW"/>
</dbReference>
<accession>A0A829GI56</accession>
<protein>
    <submittedName>
        <fullName evidence="2">Helicase IV</fullName>
    </submittedName>
</protein>
<evidence type="ECO:0000313" key="3">
    <source>
        <dbReference type="Proteomes" id="UP000014316"/>
    </source>
</evidence>
<dbReference type="InterPro" id="IPR027785">
    <property type="entry name" value="UvrD-like_helicase_C"/>
</dbReference>
<feature type="domain" description="UvrD-like helicase C-terminal" evidence="1">
    <location>
        <begin position="1"/>
        <end position="40"/>
    </location>
</feature>
<dbReference type="AlphaFoldDB" id="A0A829GI56"/>
<name>A0A829GI56_LACPA</name>
<proteinExistence type="predicted"/>
<keyword evidence="2" id="KW-0067">ATP-binding</keyword>
<dbReference type="Gene3D" id="3.40.50.300">
    <property type="entry name" value="P-loop containing nucleotide triphosphate hydrolases"/>
    <property type="match status" value="1"/>
</dbReference>
<gene>
    <name evidence="2" type="ORF">Lpp123_04963</name>
</gene>
<sequence>GLEFDAVIGWDISATTYQNEADRDILYTLCSRALHHLTLVALDAPSPLITALPADLYTHAGDASEARV</sequence>
<dbReference type="Proteomes" id="UP000014316">
    <property type="component" value="Unassembled WGS sequence"/>
</dbReference>
<keyword evidence="2" id="KW-0378">Hydrolase</keyword>
<dbReference type="EMBL" id="ANJW01000282">
    <property type="protein sequence ID" value="EPC56535.1"/>
    <property type="molecule type" value="Genomic_DNA"/>
</dbReference>
<feature type="non-terminal residue" evidence="2">
    <location>
        <position position="1"/>
    </location>
</feature>
<comment type="caution">
    <text evidence="2">The sequence shown here is derived from an EMBL/GenBank/DDBJ whole genome shotgun (WGS) entry which is preliminary data.</text>
</comment>
<keyword evidence="2" id="KW-0347">Helicase</keyword>
<dbReference type="InterPro" id="IPR027417">
    <property type="entry name" value="P-loop_NTPase"/>
</dbReference>
<organism evidence="2 3">
    <name type="scientific">Lacticaseibacillus paracasei subsp. paracasei Lpp123</name>
    <dbReference type="NCBI Taxonomy" id="1256201"/>
    <lineage>
        <taxon>Bacteria</taxon>
        <taxon>Bacillati</taxon>
        <taxon>Bacillota</taxon>
        <taxon>Bacilli</taxon>
        <taxon>Lactobacillales</taxon>
        <taxon>Lactobacillaceae</taxon>
        <taxon>Lacticaseibacillus</taxon>
    </lineage>
</organism>
<dbReference type="Pfam" id="PF13538">
    <property type="entry name" value="UvrD_C_2"/>
    <property type="match status" value="1"/>
</dbReference>